<proteinExistence type="predicted"/>
<reference evidence="1" key="1">
    <citation type="submission" date="2019-05" db="EMBL/GenBank/DDBJ databases">
        <authorList>
            <consortium name="Pathogen Informatics"/>
        </authorList>
    </citation>
    <scope>NUCLEOTIDE SEQUENCE [LARGE SCALE GENOMIC DNA]</scope>
    <source>
        <strain evidence="1">NCTC12965</strain>
    </source>
</reference>
<dbReference type="AlphaFoldDB" id="A0A4U9W3U5"/>
<accession>A0A4U9W3U5</accession>
<organism evidence="1">
    <name type="scientific">Serratia fonticola</name>
    <dbReference type="NCBI Taxonomy" id="47917"/>
    <lineage>
        <taxon>Bacteria</taxon>
        <taxon>Pseudomonadati</taxon>
        <taxon>Pseudomonadota</taxon>
        <taxon>Gammaproteobacteria</taxon>
        <taxon>Enterobacterales</taxon>
        <taxon>Yersiniaceae</taxon>
        <taxon>Serratia</taxon>
    </lineage>
</organism>
<dbReference type="EMBL" id="CABEEZ010000127">
    <property type="protein sequence ID" value="VTR53381.1"/>
    <property type="molecule type" value="Genomic_DNA"/>
</dbReference>
<protein>
    <submittedName>
        <fullName evidence="1">Uncharacterized protein</fullName>
    </submittedName>
</protein>
<sequence length="47" mass="5307">MKAGQNWPESTPVSSRHAQLTQKTHQVLSLFTYYMVDDLDQAAGHFA</sequence>
<evidence type="ECO:0000313" key="1">
    <source>
        <dbReference type="EMBL" id="VTR53381.1"/>
    </source>
</evidence>
<gene>
    <name evidence="1" type="ORF">NCTC12965_06552</name>
</gene>
<name>A0A4U9W3U5_SERFO</name>